<gene>
    <name evidence="1" type="ORF">BDP55DRAFT_717298</name>
</gene>
<reference evidence="1" key="1">
    <citation type="submission" date="2021-06" db="EMBL/GenBank/DDBJ databases">
        <title>Comparative genomics, transcriptomics and evolutionary studies reveal genomic signatures of adaptation to plant cell wall in hemibiotrophic fungi.</title>
        <authorList>
            <consortium name="DOE Joint Genome Institute"/>
            <person name="Baroncelli R."/>
            <person name="Diaz J.F."/>
            <person name="Benocci T."/>
            <person name="Peng M."/>
            <person name="Battaglia E."/>
            <person name="Haridas S."/>
            <person name="Andreopoulos W."/>
            <person name="Labutti K."/>
            <person name="Pangilinan J."/>
            <person name="Floch G.L."/>
            <person name="Makela M.R."/>
            <person name="Henrissat B."/>
            <person name="Grigoriev I.V."/>
            <person name="Crouch J.A."/>
            <person name="De Vries R.P."/>
            <person name="Sukno S.A."/>
            <person name="Thon M.R."/>
        </authorList>
    </citation>
    <scope>NUCLEOTIDE SEQUENCE</scope>
    <source>
        <strain evidence="1">CBS 193.32</strain>
    </source>
</reference>
<protein>
    <submittedName>
        <fullName evidence="1">Uncharacterized protein</fullName>
    </submittedName>
</protein>
<keyword evidence="2" id="KW-1185">Reference proteome</keyword>
<organism evidence="1 2">
    <name type="scientific">Colletotrichum godetiae</name>
    <dbReference type="NCBI Taxonomy" id="1209918"/>
    <lineage>
        <taxon>Eukaryota</taxon>
        <taxon>Fungi</taxon>
        <taxon>Dikarya</taxon>
        <taxon>Ascomycota</taxon>
        <taxon>Pezizomycotina</taxon>
        <taxon>Sordariomycetes</taxon>
        <taxon>Hypocreomycetidae</taxon>
        <taxon>Glomerellales</taxon>
        <taxon>Glomerellaceae</taxon>
        <taxon>Colletotrichum</taxon>
        <taxon>Colletotrichum acutatum species complex</taxon>
    </lineage>
</organism>
<dbReference type="Proteomes" id="UP001224890">
    <property type="component" value="Unassembled WGS sequence"/>
</dbReference>
<accession>A0AAJ0AGF4</accession>
<dbReference type="EMBL" id="JAHMHR010000031">
    <property type="protein sequence ID" value="KAK1673437.1"/>
    <property type="molecule type" value="Genomic_DNA"/>
</dbReference>
<dbReference type="RefSeq" id="XP_060427440.1">
    <property type="nucleotide sequence ID" value="XM_060578371.1"/>
</dbReference>
<proteinExistence type="predicted"/>
<sequence length="152" mass="17022">MAALIRGRNTVILSCSGEHVDEGSKPDRPPIVWTTLNLRVPNSFGEWSDVIYCYDPVFVPDLIHSLVKSQDSQPGDINYGVGVFIALINVPSSSLCEFNHRTRRSGDFPRQLHVLTQQLDTWVTGQNSNEPFTPVEQGIFASSRFNDVKFLT</sequence>
<comment type="caution">
    <text evidence="1">The sequence shown here is derived from an EMBL/GenBank/DDBJ whole genome shotgun (WGS) entry which is preliminary data.</text>
</comment>
<dbReference type="GeneID" id="85462897"/>
<dbReference type="AlphaFoldDB" id="A0AAJ0AGF4"/>
<name>A0AAJ0AGF4_9PEZI</name>
<evidence type="ECO:0000313" key="2">
    <source>
        <dbReference type="Proteomes" id="UP001224890"/>
    </source>
</evidence>
<evidence type="ECO:0000313" key="1">
    <source>
        <dbReference type="EMBL" id="KAK1673437.1"/>
    </source>
</evidence>